<dbReference type="AlphaFoldDB" id="A0A1Q9BSS4"/>
<reference evidence="1 2" key="1">
    <citation type="submission" date="2016-02" db="EMBL/GenBank/DDBJ databases">
        <title>Genome analysis of coral dinoflagellate symbionts highlights evolutionary adaptations to a symbiotic lifestyle.</title>
        <authorList>
            <person name="Aranda M."/>
            <person name="Li Y."/>
            <person name="Liew Y.J."/>
            <person name="Baumgarten S."/>
            <person name="Simakov O."/>
            <person name="Wilson M."/>
            <person name="Piel J."/>
            <person name="Ashoor H."/>
            <person name="Bougouffa S."/>
            <person name="Bajic V.B."/>
            <person name="Ryu T."/>
            <person name="Ravasi T."/>
            <person name="Bayer T."/>
            <person name="Micklem G."/>
            <person name="Kim H."/>
            <person name="Bhak J."/>
            <person name="Lajeunesse T.C."/>
            <person name="Voolstra C.R."/>
        </authorList>
    </citation>
    <scope>NUCLEOTIDE SEQUENCE [LARGE SCALE GENOMIC DNA]</scope>
    <source>
        <strain evidence="1 2">CCMP2467</strain>
    </source>
</reference>
<gene>
    <name evidence="1" type="ORF">AK812_SmicGene46911</name>
</gene>
<keyword evidence="2" id="KW-1185">Reference proteome</keyword>
<feature type="non-terminal residue" evidence="1">
    <location>
        <position position="35"/>
    </location>
</feature>
<dbReference type="Proteomes" id="UP000186817">
    <property type="component" value="Unassembled WGS sequence"/>
</dbReference>
<evidence type="ECO:0000313" key="1">
    <source>
        <dbReference type="EMBL" id="OLP73748.1"/>
    </source>
</evidence>
<sequence>QDPGPPATLSCLGTLRGRAAECRVLLGACGLLLVL</sequence>
<feature type="non-terminal residue" evidence="1">
    <location>
        <position position="1"/>
    </location>
</feature>
<dbReference type="EMBL" id="LSRX01004844">
    <property type="protein sequence ID" value="OLP73748.1"/>
    <property type="molecule type" value="Genomic_DNA"/>
</dbReference>
<evidence type="ECO:0000313" key="2">
    <source>
        <dbReference type="Proteomes" id="UP000186817"/>
    </source>
</evidence>
<name>A0A1Q9BSS4_SYMMI</name>
<accession>A0A1Q9BSS4</accession>
<protein>
    <submittedName>
        <fullName evidence="1">Uncharacterized protein</fullName>
    </submittedName>
</protein>
<proteinExistence type="predicted"/>
<organism evidence="1 2">
    <name type="scientific">Symbiodinium microadriaticum</name>
    <name type="common">Dinoflagellate</name>
    <name type="synonym">Zooxanthella microadriatica</name>
    <dbReference type="NCBI Taxonomy" id="2951"/>
    <lineage>
        <taxon>Eukaryota</taxon>
        <taxon>Sar</taxon>
        <taxon>Alveolata</taxon>
        <taxon>Dinophyceae</taxon>
        <taxon>Suessiales</taxon>
        <taxon>Symbiodiniaceae</taxon>
        <taxon>Symbiodinium</taxon>
    </lineage>
</organism>
<comment type="caution">
    <text evidence="1">The sequence shown here is derived from an EMBL/GenBank/DDBJ whole genome shotgun (WGS) entry which is preliminary data.</text>
</comment>